<name>A0A7J6LSW1_PERCH</name>
<keyword evidence="1 3" id="KW-0117">Actin capping</keyword>
<evidence type="ECO:0000313" key="4">
    <source>
        <dbReference type="EMBL" id="KAF4662337.1"/>
    </source>
</evidence>
<dbReference type="GO" id="GO:0051016">
    <property type="term" value="P:barbed-end actin filament capping"/>
    <property type="evidence" value="ECO:0007669"/>
    <property type="project" value="UniProtKB-UniRule"/>
</dbReference>
<dbReference type="GO" id="GO:0051015">
    <property type="term" value="F:actin filament binding"/>
    <property type="evidence" value="ECO:0007669"/>
    <property type="project" value="TreeGrafter"/>
</dbReference>
<dbReference type="PANTHER" id="PTHR10653">
    <property type="entry name" value="F-ACTIN-CAPPING PROTEIN SUBUNIT ALPHA"/>
    <property type="match status" value="1"/>
</dbReference>
<protein>
    <recommendedName>
        <fullName evidence="3">F-actin-capping protein subunit alpha</fullName>
    </recommendedName>
</protein>
<dbReference type="InterPro" id="IPR042276">
    <property type="entry name" value="CapZ_alpha/beta_2"/>
</dbReference>
<organism evidence="4 5">
    <name type="scientific">Perkinsus chesapeaki</name>
    <name type="common">Clam parasite</name>
    <name type="synonym">Perkinsus andrewsi</name>
    <dbReference type="NCBI Taxonomy" id="330153"/>
    <lineage>
        <taxon>Eukaryota</taxon>
        <taxon>Sar</taxon>
        <taxon>Alveolata</taxon>
        <taxon>Perkinsozoa</taxon>
        <taxon>Perkinsea</taxon>
        <taxon>Perkinsida</taxon>
        <taxon>Perkinsidae</taxon>
        <taxon>Perkinsus</taxon>
    </lineage>
</organism>
<dbReference type="Proteomes" id="UP000591131">
    <property type="component" value="Unassembled WGS sequence"/>
</dbReference>
<keyword evidence="5" id="KW-1185">Reference proteome</keyword>
<evidence type="ECO:0000256" key="2">
    <source>
        <dbReference type="ARBA" id="ARBA00023203"/>
    </source>
</evidence>
<comment type="function">
    <text evidence="3">F-actin-capping proteins bind in a Ca(2+)-independent manner to the fast growing ends of actin filaments (barbed end) thereby blocking the exchange of subunits at these ends. Unlike other capping proteins (such as gelsolin and severin), these proteins do not sever actin filaments.</text>
</comment>
<dbReference type="InterPro" id="IPR042489">
    <property type="entry name" value="CapZ_alpha_1"/>
</dbReference>
<comment type="caution">
    <text evidence="4">The sequence shown here is derived from an EMBL/GenBank/DDBJ whole genome shotgun (WGS) entry which is preliminary data.</text>
</comment>
<comment type="subunit">
    <text evidence="3">Heterodimer of an alpha and a beta subunit.</text>
</comment>
<dbReference type="AlphaFoldDB" id="A0A7J6LSW1"/>
<dbReference type="Gene3D" id="3.30.1140.60">
    <property type="entry name" value="F-actin capping protein, alpha subunit"/>
    <property type="match status" value="1"/>
</dbReference>
<dbReference type="EMBL" id="JAAPAO010000349">
    <property type="protein sequence ID" value="KAF4662337.1"/>
    <property type="molecule type" value="Genomic_DNA"/>
</dbReference>
<dbReference type="GO" id="GO:0030036">
    <property type="term" value="P:actin cytoskeleton organization"/>
    <property type="evidence" value="ECO:0007669"/>
    <property type="project" value="TreeGrafter"/>
</dbReference>
<comment type="similarity">
    <text evidence="3">Belongs to the F-actin-capping protein alpha subunit family.</text>
</comment>
<evidence type="ECO:0000313" key="5">
    <source>
        <dbReference type="Proteomes" id="UP000591131"/>
    </source>
</evidence>
<dbReference type="Gene3D" id="3.90.1150.210">
    <property type="entry name" value="F-actin capping protein, beta subunit"/>
    <property type="match status" value="1"/>
</dbReference>
<sequence>MTSIDNKIIVSAPPGSLSKVLADLAVVLPDVENNRQEAIREYYERIGIAITSSAVEGDIVEILICPQARIGASDEYMDITGKKQCMIEWNEIPTIVKVGQVSTVPSDLEPLCELIREQYNKDGFNCGAWTRGNVIDIVKSRMALREQGLWSGCWHGAFAMTCDHESLTVEGSIKIQTHFWEDSNVQSTFTRSLPQTTIPKTSDLDYVAREVIKVITDFENKCHAAIDGLITTWAPAACKALRRRQPMNGMKFDWNVHRQTLSRDLTDNTSQLIDAKPDKWK</sequence>
<dbReference type="SUPFAM" id="SSF90096">
    <property type="entry name" value="Subunits of heterodimeric actin filament capping protein Capz"/>
    <property type="match status" value="1"/>
</dbReference>
<dbReference type="GO" id="GO:0008290">
    <property type="term" value="C:F-actin capping protein complex"/>
    <property type="evidence" value="ECO:0007669"/>
    <property type="project" value="UniProtKB-UniRule"/>
</dbReference>
<proteinExistence type="inferred from homology"/>
<reference evidence="4 5" key="1">
    <citation type="submission" date="2020-04" db="EMBL/GenBank/DDBJ databases">
        <title>Perkinsus chesapeaki whole genome sequence.</title>
        <authorList>
            <person name="Bogema D.R."/>
        </authorList>
    </citation>
    <scope>NUCLEOTIDE SEQUENCE [LARGE SCALE GENOMIC DNA]</scope>
    <source>
        <strain evidence="4">ATCC PRA-425</strain>
    </source>
</reference>
<evidence type="ECO:0000256" key="3">
    <source>
        <dbReference type="RuleBase" id="RU365077"/>
    </source>
</evidence>
<dbReference type="GO" id="GO:0030863">
    <property type="term" value="C:cortical cytoskeleton"/>
    <property type="evidence" value="ECO:0007669"/>
    <property type="project" value="TreeGrafter"/>
</dbReference>
<dbReference type="PANTHER" id="PTHR10653:SF0">
    <property type="entry name" value="F-ACTIN-CAPPING PROTEIN SUBUNIT ALPHA"/>
    <property type="match status" value="1"/>
</dbReference>
<evidence type="ECO:0000256" key="1">
    <source>
        <dbReference type="ARBA" id="ARBA00022467"/>
    </source>
</evidence>
<dbReference type="InterPro" id="IPR002189">
    <property type="entry name" value="CapZ_alpha"/>
</dbReference>
<dbReference type="InterPro" id="IPR037282">
    <property type="entry name" value="CapZ_alpha/beta"/>
</dbReference>
<dbReference type="OrthoDB" id="340550at2759"/>
<accession>A0A7J6LSW1</accession>
<gene>
    <name evidence="4" type="primary">CAPZA1</name>
    <name evidence="4" type="ORF">FOL47_006275</name>
</gene>
<dbReference type="Pfam" id="PF01267">
    <property type="entry name" value="F-actin_cap_A"/>
    <property type="match status" value="1"/>
</dbReference>
<keyword evidence="2 3" id="KW-0009">Actin-binding</keyword>